<dbReference type="EMBL" id="LACB01000006">
    <property type="protein sequence ID" value="KAJ9492777.1"/>
    <property type="molecule type" value="Genomic_DNA"/>
</dbReference>
<comment type="caution">
    <text evidence="1">The sequence shown here is derived from an EMBL/GenBank/DDBJ whole genome shotgun (WGS) entry which is preliminary data.</text>
</comment>
<protein>
    <submittedName>
        <fullName evidence="1">Uncharacterized protein</fullName>
    </submittedName>
</protein>
<name>A0AAI9XDC1_PENTH</name>
<sequence>MNFLLPGDSAHQAVNPTGLADNMKMNQGVLGRIFVSRSLQHLPDGFLTLLRECHPPCLIPSLCPSFYFNKSLFYVDPGPDSNCSCRAARSVALKVPSNSPMSTMCESRLLQNKS</sequence>
<evidence type="ECO:0000313" key="1">
    <source>
        <dbReference type="EMBL" id="KAJ9492777.1"/>
    </source>
</evidence>
<keyword evidence="2" id="KW-1185">Reference proteome</keyword>
<organism evidence="1 2">
    <name type="scientific">Penicillium thymicola</name>
    <dbReference type="NCBI Taxonomy" id="293382"/>
    <lineage>
        <taxon>Eukaryota</taxon>
        <taxon>Fungi</taxon>
        <taxon>Dikarya</taxon>
        <taxon>Ascomycota</taxon>
        <taxon>Pezizomycotina</taxon>
        <taxon>Eurotiomycetes</taxon>
        <taxon>Eurotiomycetidae</taxon>
        <taxon>Eurotiales</taxon>
        <taxon>Aspergillaceae</taxon>
        <taxon>Penicillium</taxon>
    </lineage>
</organism>
<dbReference type="Proteomes" id="UP001227192">
    <property type="component" value="Unassembled WGS sequence"/>
</dbReference>
<reference evidence="1" key="1">
    <citation type="submission" date="2015-06" db="EMBL/GenBank/DDBJ databases">
        <authorList>
            <person name="Nguyen H."/>
        </authorList>
    </citation>
    <scope>NUCLEOTIDE SEQUENCE</scope>
    <source>
        <strain evidence="1">DAOM 180753</strain>
    </source>
</reference>
<accession>A0AAI9XDC1</accession>
<reference evidence="1" key="2">
    <citation type="journal article" date="2016" name="Fungal Biol.">
        <title>Ochratoxin A production by Penicillium thymicola.</title>
        <authorList>
            <person name="Nguyen H.D.T."/>
            <person name="McMullin D.R."/>
            <person name="Ponomareva E."/>
            <person name="Riley R."/>
            <person name="Pomraning K.R."/>
            <person name="Baker S.E."/>
            <person name="Seifert K.A."/>
        </authorList>
    </citation>
    <scope>NUCLEOTIDE SEQUENCE</scope>
    <source>
        <strain evidence="1">DAOM 180753</strain>
    </source>
</reference>
<dbReference type="AlphaFoldDB" id="A0AAI9XDC1"/>
<proteinExistence type="predicted"/>
<evidence type="ECO:0000313" key="2">
    <source>
        <dbReference type="Proteomes" id="UP001227192"/>
    </source>
</evidence>
<gene>
    <name evidence="1" type="ORF">VN97_g416</name>
</gene>